<evidence type="ECO:0000313" key="2">
    <source>
        <dbReference type="EMBL" id="KNF00285.1"/>
    </source>
</evidence>
<accession>A0A0L0VMM4</accession>
<protein>
    <submittedName>
        <fullName evidence="2">Uncharacterized protein</fullName>
    </submittedName>
</protein>
<feature type="compositionally biased region" description="Basic and acidic residues" evidence="1">
    <location>
        <begin position="456"/>
        <end position="467"/>
    </location>
</feature>
<feature type="compositionally biased region" description="Acidic residues" evidence="1">
    <location>
        <begin position="412"/>
        <end position="455"/>
    </location>
</feature>
<comment type="caution">
    <text evidence="2">The sequence shown here is derived from an EMBL/GenBank/DDBJ whole genome shotgun (WGS) entry which is preliminary data.</text>
</comment>
<name>A0A0L0VMM4_9BASI</name>
<evidence type="ECO:0000313" key="3">
    <source>
        <dbReference type="Proteomes" id="UP000054564"/>
    </source>
</evidence>
<dbReference type="EMBL" id="AJIL01000038">
    <property type="protein sequence ID" value="KNF00285.1"/>
    <property type="molecule type" value="Genomic_DNA"/>
</dbReference>
<keyword evidence="3" id="KW-1185">Reference proteome</keyword>
<organism evidence="2 3">
    <name type="scientific">Puccinia striiformis f. sp. tritici PST-78</name>
    <dbReference type="NCBI Taxonomy" id="1165861"/>
    <lineage>
        <taxon>Eukaryota</taxon>
        <taxon>Fungi</taxon>
        <taxon>Dikarya</taxon>
        <taxon>Basidiomycota</taxon>
        <taxon>Pucciniomycotina</taxon>
        <taxon>Pucciniomycetes</taxon>
        <taxon>Pucciniales</taxon>
        <taxon>Pucciniaceae</taxon>
        <taxon>Puccinia</taxon>
    </lineage>
</organism>
<feature type="region of interest" description="Disordered" evidence="1">
    <location>
        <begin position="409"/>
        <end position="467"/>
    </location>
</feature>
<dbReference type="Proteomes" id="UP000054564">
    <property type="component" value="Unassembled WGS sequence"/>
</dbReference>
<reference evidence="3" key="1">
    <citation type="submission" date="2014-03" db="EMBL/GenBank/DDBJ databases">
        <title>The Genome Sequence of Puccinia striiformis f. sp. tritici PST-78.</title>
        <authorList>
            <consortium name="The Broad Institute Genome Sequencing Platform"/>
            <person name="Cuomo C."/>
            <person name="Hulbert S."/>
            <person name="Chen X."/>
            <person name="Walker B."/>
            <person name="Young S.K."/>
            <person name="Zeng Q."/>
            <person name="Gargeya S."/>
            <person name="Fitzgerald M."/>
            <person name="Haas B."/>
            <person name="Abouelleil A."/>
            <person name="Alvarado L."/>
            <person name="Arachchi H.M."/>
            <person name="Berlin A.M."/>
            <person name="Chapman S.B."/>
            <person name="Goldberg J."/>
            <person name="Griggs A."/>
            <person name="Gujja S."/>
            <person name="Hansen M."/>
            <person name="Howarth C."/>
            <person name="Imamovic A."/>
            <person name="Larimer J."/>
            <person name="McCowan C."/>
            <person name="Montmayeur A."/>
            <person name="Murphy C."/>
            <person name="Neiman D."/>
            <person name="Pearson M."/>
            <person name="Priest M."/>
            <person name="Roberts A."/>
            <person name="Saif S."/>
            <person name="Shea T."/>
            <person name="Sisk P."/>
            <person name="Sykes S."/>
            <person name="Wortman J."/>
            <person name="Nusbaum C."/>
            <person name="Birren B."/>
        </authorList>
    </citation>
    <scope>NUCLEOTIDE SEQUENCE [LARGE SCALE GENOMIC DNA]</scope>
    <source>
        <strain evidence="3">race PST-78</strain>
    </source>
</reference>
<proteinExistence type="predicted"/>
<sequence>MASLTDLQTASLEVDLLQGMNIGKPAPPSATRDALYAHIDIIWELLEHKYIPGPPSPNTLREFNTHFLDVFEIQHAANNTLAPSLIPLNQVTALKSLQYGQKKIDPGVIHLDGFFVDYTQATLARLGLRVWAPKLEDSPLSLYNEACRQVALKTFSQAASTFAYAYLKINDEYTKDVELLIPAYNHYVHHLQRKRYEKEKKEESLGKQKASSYCPHKETSKYQKLILQVNDKLANEVELIYQLRDSRVKFASDHKLPQRYRRIVSDINSHSDDEYDPQRDVYVVKKLNYRSANATKFFRRLDKLMLEDDQVNNRKPRRKRLFMKTGPASIFRKAPRGHPLDFYDPDWFNKRAAQLRTKDVNTQQVVFLPDASKSLIRRNAPLENLTDKEFSDQFFTQLTAPYDLTHVIKDPAEDDNDSEEDNGNSEEYIDDLEEDNDDSEEDNDDSEEDNDEHFEDADTIHPTEDLS</sequence>
<dbReference type="AlphaFoldDB" id="A0A0L0VMM4"/>
<gene>
    <name evidence="2" type="ORF">PSTG_06456</name>
</gene>
<evidence type="ECO:0000256" key="1">
    <source>
        <dbReference type="SAM" id="MobiDB-lite"/>
    </source>
</evidence>